<dbReference type="EMBL" id="NEDR01000001">
    <property type="protein sequence ID" value="OXB30079.1"/>
    <property type="molecule type" value="Genomic_DNA"/>
</dbReference>
<gene>
    <name evidence="2" type="ORF">SF301_2276</name>
</gene>
<keyword evidence="1" id="KW-0812">Transmembrane</keyword>
<keyword evidence="1" id="KW-0472">Membrane</keyword>
<sequence>MLYIISCFCGVVKHRDATFHSFTHILNFFTSFLWQFGFNINLMIFTRAFLNYKGNVI</sequence>
<organism evidence="2 3">
    <name type="scientific">Shigella flexneri 2a str. 301</name>
    <dbReference type="NCBI Taxonomy" id="198214"/>
    <lineage>
        <taxon>Bacteria</taxon>
        <taxon>Pseudomonadati</taxon>
        <taxon>Pseudomonadota</taxon>
        <taxon>Gammaproteobacteria</taxon>
        <taxon>Enterobacterales</taxon>
        <taxon>Enterobacteriaceae</taxon>
        <taxon>Shigella</taxon>
    </lineage>
</organism>
<feature type="transmembrane region" description="Helical" evidence="1">
    <location>
        <begin position="32"/>
        <end position="50"/>
    </location>
</feature>
<reference evidence="2 3" key="1">
    <citation type="submission" date="2017-04" db="EMBL/GenBank/DDBJ databases">
        <title>Shigella flexneri 2a str. 301 Sequencing.</title>
        <authorList>
            <person name="Zhu Z."/>
        </authorList>
    </citation>
    <scope>NUCLEOTIDE SEQUENCE [LARGE SCALE GENOMIC DNA]</scope>
    <source>
        <strain evidence="2 3">301</strain>
    </source>
</reference>
<evidence type="ECO:0000313" key="2">
    <source>
        <dbReference type="EMBL" id="OXB30079.1"/>
    </source>
</evidence>
<comment type="caution">
    <text evidence="2">The sequence shown here is derived from an EMBL/GenBank/DDBJ whole genome shotgun (WGS) entry which is preliminary data.</text>
</comment>
<proteinExistence type="predicted"/>
<dbReference type="AlphaFoldDB" id="A0AB36PLJ8"/>
<protein>
    <submittedName>
        <fullName evidence="2">Uncharacterized protein</fullName>
    </submittedName>
</protein>
<keyword evidence="1" id="KW-1133">Transmembrane helix</keyword>
<name>A0AB36PLJ8_SHIFL</name>
<evidence type="ECO:0000256" key="1">
    <source>
        <dbReference type="SAM" id="Phobius"/>
    </source>
</evidence>
<evidence type="ECO:0000313" key="3">
    <source>
        <dbReference type="Proteomes" id="UP000198358"/>
    </source>
</evidence>
<dbReference type="Proteomes" id="UP000198358">
    <property type="component" value="Unassembled WGS sequence"/>
</dbReference>
<accession>A0AB36PLJ8</accession>